<protein>
    <submittedName>
        <fullName evidence="1">Glucitol operon activator protein</fullName>
    </submittedName>
</protein>
<dbReference type="Pfam" id="PF06923">
    <property type="entry name" value="GutM"/>
    <property type="match status" value="1"/>
</dbReference>
<evidence type="ECO:0000313" key="2">
    <source>
        <dbReference type="Proteomes" id="UP000251088"/>
    </source>
</evidence>
<dbReference type="Proteomes" id="UP000251088">
    <property type="component" value="Unassembled WGS sequence"/>
</dbReference>
<reference evidence="1 2" key="1">
    <citation type="submission" date="2018-06" db="EMBL/GenBank/DDBJ databases">
        <authorList>
            <consortium name="Pathogen Informatics"/>
            <person name="Doyle S."/>
        </authorList>
    </citation>
    <scope>NUCLEOTIDE SEQUENCE [LARGE SCALE GENOMIC DNA]</scope>
    <source>
        <strain evidence="1 2">NCTC9128</strain>
    </source>
</reference>
<gene>
    <name evidence="1" type="ORF">NCTC9128_03627</name>
</gene>
<evidence type="ECO:0000313" key="1">
    <source>
        <dbReference type="EMBL" id="SQC15525.1"/>
    </source>
</evidence>
<sequence length="97" mass="10610">MVYCINHRRRTSPGLPSWPLAAGRIRRFNRAFDSLCQQGRVGVGRSAGRFQPRAIVAIAVDDNDRISDTLLMKGFTIFASPAKDPGSGRQTYCGIAA</sequence>
<organism evidence="1 2">
    <name type="scientific">Klebsiella pneumoniae</name>
    <dbReference type="NCBI Taxonomy" id="573"/>
    <lineage>
        <taxon>Bacteria</taxon>
        <taxon>Pseudomonadati</taxon>
        <taxon>Pseudomonadota</taxon>
        <taxon>Gammaproteobacteria</taxon>
        <taxon>Enterobacterales</taxon>
        <taxon>Enterobacteriaceae</taxon>
        <taxon>Klebsiella/Raoultella group</taxon>
        <taxon>Klebsiella</taxon>
        <taxon>Klebsiella pneumoniae complex</taxon>
    </lineage>
</organism>
<dbReference type="InterPro" id="IPR009693">
    <property type="entry name" value="Glucitol_operon_activator"/>
</dbReference>
<proteinExistence type="predicted"/>
<name>A0A2X3D454_KLEPN</name>
<dbReference type="EMBL" id="UAWN01000012">
    <property type="protein sequence ID" value="SQC15525.1"/>
    <property type="molecule type" value="Genomic_DNA"/>
</dbReference>
<accession>A0A2X3D454</accession>
<dbReference type="AlphaFoldDB" id="A0A2X3D454"/>